<keyword evidence="2" id="KW-1185">Reference proteome</keyword>
<gene>
    <name evidence="1" type="ORF">B456_004G072500</name>
</gene>
<sequence>MNLYFACSTLLAHKTTMVALRHLRQISQEISKPNVTGWGRRPAALRALSLKLSKGFNEVVNGFTDEG</sequence>
<dbReference type="PANTHER" id="PTHR45950">
    <property type="entry name" value="HOMEOBOX-LEUCINE ZIPPER PROTEIN ATHB-14"/>
    <property type="match status" value="1"/>
</dbReference>
<reference evidence="1 2" key="1">
    <citation type="journal article" date="2012" name="Nature">
        <title>Repeated polyploidization of Gossypium genomes and the evolution of spinnable cotton fibres.</title>
        <authorList>
            <person name="Paterson A.H."/>
            <person name="Wendel J.F."/>
            <person name="Gundlach H."/>
            <person name="Guo H."/>
            <person name="Jenkins J."/>
            <person name="Jin D."/>
            <person name="Llewellyn D."/>
            <person name="Showmaker K.C."/>
            <person name="Shu S."/>
            <person name="Udall J."/>
            <person name="Yoo M.J."/>
            <person name="Byers R."/>
            <person name="Chen W."/>
            <person name="Doron-Faigenboim A."/>
            <person name="Duke M.V."/>
            <person name="Gong L."/>
            <person name="Grimwood J."/>
            <person name="Grover C."/>
            <person name="Grupp K."/>
            <person name="Hu G."/>
            <person name="Lee T.H."/>
            <person name="Li J."/>
            <person name="Lin L."/>
            <person name="Liu T."/>
            <person name="Marler B.S."/>
            <person name="Page J.T."/>
            <person name="Roberts A.W."/>
            <person name="Romanel E."/>
            <person name="Sanders W.S."/>
            <person name="Szadkowski E."/>
            <person name="Tan X."/>
            <person name="Tang H."/>
            <person name="Xu C."/>
            <person name="Wang J."/>
            <person name="Wang Z."/>
            <person name="Zhang D."/>
            <person name="Zhang L."/>
            <person name="Ashrafi H."/>
            <person name="Bedon F."/>
            <person name="Bowers J.E."/>
            <person name="Brubaker C.L."/>
            <person name="Chee P.W."/>
            <person name="Das S."/>
            <person name="Gingle A.R."/>
            <person name="Haigler C.H."/>
            <person name="Harker D."/>
            <person name="Hoffmann L.V."/>
            <person name="Hovav R."/>
            <person name="Jones D.C."/>
            <person name="Lemke C."/>
            <person name="Mansoor S."/>
            <person name="ur Rahman M."/>
            <person name="Rainville L.N."/>
            <person name="Rambani A."/>
            <person name="Reddy U.K."/>
            <person name="Rong J.K."/>
            <person name="Saranga Y."/>
            <person name="Scheffler B.E."/>
            <person name="Scheffler J.A."/>
            <person name="Stelly D.M."/>
            <person name="Triplett B.A."/>
            <person name="Van Deynze A."/>
            <person name="Vaslin M.F."/>
            <person name="Waghmare V.N."/>
            <person name="Walford S.A."/>
            <person name="Wright R.J."/>
            <person name="Zaki E.A."/>
            <person name="Zhang T."/>
            <person name="Dennis E.S."/>
            <person name="Mayer K.F."/>
            <person name="Peterson D.G."/>
            <person name="Rokhsar D.S."/>
            <person name="Wang X."/>
            <person name="Schmutz J."/>
        </authorList>
    </citation>
    <scope>NUCLEOTIDE SEQUENCE [LARGE SCALE GENOMIC DNA]</scope>
</reference>
<organism evidence="1 2">
    <name type="scientific">Gossypium raimondii</name>
    <name type="common">Peruvian cotton</name>
    <name type="synonym">Gossypium klotzschianum subsp. raimondii</name>
    <dbReference type="NCBI Taxonomy" id="29730"/>
    <lineage>
        <taxon>Eukaryota</taxon>
        <taxon>Viridiplantae</taxon>
        <taxon>Streptophyta</taxon>
        <taxon>Embryophyta</taxon>
        <taxon>Tracheophyta</taxon>
        <taxon>Spermatophyta</taxon>
        <taxon>Magnoliopsida</taxon>
        <taxon>eudicotyledons</taxon>
        <taxon>Gunneridae</taxon>
        <taxon>Pentapetalae</taxon>
        <taxon>rosids</taxon>
        <taxon>malvids</taxon>
        <taxon>Malvales</taxon>
        <taxon>Malvaceae</taxon>
        <taxon>Malvoideae</taxon>
        <taxon>Gossypium</taxon>
    </lineage>
</organism>
<dbReference type="AlphaFoldDB" id="A0A0D2MUV5"/>
<protein>
    <submittedName>
        <fullName evidence="1">Uncharacterized protein</fullName>
    </submittedName>
</protein>
<dbReference type="GO" id="GO:0003700">
    <property type="term" value="F:DNA-binding transcription factor activity"/>
    <property type="evidence" value="ECO:0007669"/>
    <property type="project" value="InterPro"/>
</dbReference>
<evidence type="ECO:0000313" key="1">
    <source>
        <dbReference type="EMBL" id="KJB22897.1"/>
    </source>
</evidence>
<evidence type="ECO:0000313" key="2">
    <source>
        <dbReference type="Proteomes" id="UP000032304"/>
    </source>
</evidence>
<name>A0A0D2MUV5_GOSRA</name>
<dbReference type="Proteomes" id="UP000032304">
    <property type="component" value="Chromosome 4"/>
</dbReference>
<dbReference type="STRING" id="29730.A0A0D2MUV5"/>
<proteinExistence type="predicted"/>
<accession>A0A0D2MUV5</accession>
<dbReference type="Gramene" id="KJB22897">
    <property type="protein sequence ID" value="KJB22897"/>
    <property type="gene ID" value="B456_004G072500"/>
</dbReference>
<dbReference type="PANTHER" id="PTHR45950:SF6">
    <property type="entry name" value="HOMEOBOX-LEUCINE ZIPPER PROTEIN ATHB-8"/>
    <property type="match status" value="1"/>
</dbReference>
<dbReference type="InterPro" id="IPR044830">
    <property type="entry name" value="HD-Zip_III"/>
</dbReference>
<dbReference type="EMBL" id="CM001743">
    <property type="protein sequence ID" value="KJB22897.1"/>
    <property type="molecule type" value="Genomic_DNA"/>
</dbReference>